<comment type="caution">
    <text evidence="23">The sequence shown here is derived from an EMBL/GenBank/DDBJ whole genome shotgun (WGS) entry which is preliminary data.</text>
</comment>
<feature type="binding site" evidence="19">
    <location>
        <begin position="25"/>
        <end position="26"/>
    </location>
    <ligand>
        <name>substrate</name>
    </ligand>
</feature>
<keyword evidence="18" id="KW-0413">Isomerase</keyword>
<keyword evidence="7" id="KW-0808">Transferase</keyword>
<evidence type="ECO:0000256" key="17">
    <source>
        <dbReference type="ARBA" id="ARBA00023152"/>
    </source>
</evidence>
<dbReference type="SUPFAM" id="SSF53254">
    <property type="entry name" value="Phosphoglycerate mutase-like"/>
    <property type="match status" value="1"/>
</dbReference>
<evidence type="ECO:0000256" key="4">
    <source>
        <dbReference type="ARBA" id="ARBA00008704"/>
    </source>
</evidence>
<dbReference type="GO" id="GO:0004619">
    <property type="term" value="F:phosphoglycerate mutase activity"/>
    <property type="evidence" value="ECO:0007669"/>
    <property type="project" value="UniProtKB-EC"/>
</dbReference>
<dbReference type="InterPro" id="IPR017907">
    <property type="entry name" value="Znf_RING_CS"/>
</dbReference>
<keyword evidence="8" id="KW-0812">Transmembrane</keyword>
<protein>
    <recommendedName>
        <fullName evidence="5">phosphoglycerate mutase (2,3-diphosphoglycerate-dependent)</fullName>
        <ecNumber evidence="5">5.4.2.11</ecNumber>
    </recommendedName>
</protein>
<evidence type="ECO:0000256" key="18">
    <source>
        <dbReference type="ARBA" id="ARBA00023235"/>
    </source>
</evidence>
<dbReference type="SUPFAM" id="SSF57850">
    <property type="entry name" value="RING/U-box"/>
    <property type="match status" value="1"/>
</dbReference>
<keyword evidence="11" id="KW-0833">Ubl conjugation pathway</keyword>
<feature type="site" description="Transition state stabilizer" evidence="20">
    <location>
        <position position="93"/>
    </location>
</feature>
<dbReference type="EMBL" id="CAJNOJ010000014">
    <property type="protein sequence ID" value="CAF0808358.1"/>
    <property type="molecule type" value="Genomic_DNA"/>
</dbReference>
<dbReference type="OrthoDB" id="1701437at2759"/>
<evidence type="ECO:0000256" key="14">
    <source>
        <dbReference type="ARBA" id="ARBA00022989"/>
    </source>
</evidence>
<dbReference type="EC" id="5.4.2.11" evidence="5"/>
<dbReference type="Gene3D" id="3.40.50.1240">
    <property type="entry name" value="Phosphoglycerate mutase-like"/>
    <property type="match status" value="1"/>
</dbReference>
<evidence type="ECO:0000256" key="21">
    <source>
        <dbReference type="PROSITE-ProRule" id="PRU00175"/>
    </source>
</evidence>
<evidence type="ECO:0000256" key="6">
    <source>
        <dbReference type="ARBA" id="ARBA00022448"/>
    </source>
</evidence>
<dbReference type="PROSITE" id="PS50089">
    <property type="entry name" value="ZF_RING_2"/>
    <property type="match status" value="1"/>
</dbReference>
<keyword evidence="12" id="KW-0862">Zinc</keyword>
<evidence type="ECO:0000256" key="13">
    <source>
        <dbReference type="ARBA" id="ARBA00022927"/>
    </source>
</evidence>
<dbReference type="InterPro" id="IPR013083">
    <property type="entry name" value="Znf_RING/FYVE/PHD"/>
</dbReference>
<dbReference type="InterPro" id="IPR005952">
    <property type="entry name" value="Phosphogly_mut1"/>
</dbReference>
<evidence type="ECO:0000256" key="19">
    <source>
        <dbReference type="PIRSR" id="PIRSR613078-2"/>
    </source>
</evidence>
<keyword evidence="9" id="KW-0479">Metal-binding</keyword>
<evidence type="ECO:0000256" key="9">
    <source>
        <dbReference type="ARBA" id="ARBA00022723"/>
    </source>
</evidence>
<evidence type="ECO:0000256" key="15">
    <source>
        <dbReference type="ARBA" id="ARBA00023136"/>
    </source>
</evidence>
<dbReference type="PROSITE" id="PS00518">
    <property type="entry name" value="ZF_RING_1"/>
    <property type="match status" value="1"/>
</dbReference>
<evidence type="ECO:0000256" key="12">
    <source>
        <dbReference type="ARBA" id="ARBA00022833"/>
    </source>
</evidence>
<comment type="subcellular location">
    <subcellularLocation>
        <location evidence="1">Peroxisome membrane</location>
        <topology evidence="1">Multi-pass membrane protein</topology>
    </subcellularLocation>
</comment>
<gene>
    <name evidence="23" type="ORF">EDS130_LOCUS5216</name>
</gene>
<evidence type="ECO:0000256" key="2">
    <source>
        <dbReference type="ARBA" id="ARBA00004906"/>
    </source>
</evidence>
<evidence type="ECO:0000256" key="5">
    <source>
        <dbReference type="ARBA" id="ARBA00012028"/>
    </source>
</evidence>
<comment type="similarity">
    <text evidence="3">Belongs to the phosphoglycerate mutase family. BPG-dependent PGAM subfamily.</text>
</comment>
<dbReference type="GO" id="GO:0005778">
    <property type="term" value="C:peroxisomal membrane"/>
    <property type="evidence" value="ECO:0007669"/>
    <property type="project" value="UniProtKB-SubCell"/>
</dbReference>
<keyword evidence="6" id="KW-0813">Transport</keyword>
<dbReference type="NCBIfam" id="TIGR01258">
    <property type="entry name" value="pgm_1"/>
    <property type="match status" value="1"/>
</dbReference>
<dbReference type="InterPro" id="IPR025654">
    <property type="entry name" value="PEX2/10"/>
</dbReference>
<organism evidence="23 24">
    <name type="scientific">Adineta ricciae</name>
    <name type="common">Rotifer</name>
    <dbReference type="NCBI Taxonomy" id="249248"/>
    <lineage>
        <taxon>Eukaryota</taxon>
        <taxon>Metazoa</taxon>
        <taxon>Spiralia</taxon>
        <taxon>Gnathifera</taxon>
        <taxon>Rotifera</taxon>
        <taxon>Eurotatoria</taxon>
        <taxon>Bdelloidea</taxon>
        <taxon>Adinetida</taxon>
        <taxon>Adinetidae</taxon>
        <taxon>Adineta</taxon>
    </lineage>
</organism>
<dbReference type="CDD" id="cd07067">
    <property type="entry name" value="HP_PGM_like"/>
    <property type="match status" value="1"/>
</dbReference>
<keyword evidence="15" id="KW-0472">Membrane</keyword>
<dbReference type="InterPro" id="IPR029033">
    <property type="entry name" value="His_PPase_superfam"/>
</dbReference>
<evidence type="ECO:0000256" key="16">
    <source>
        <dbReference type="ARBA" id="ARBA00023140"/>
    </source>
</evidence>
<dbReference type="Proteomes" id="UP000663852">
    <property type="component" value="Unassembled WGS sequence"/>
</dbReference>
<dbReference type="Gene3D" id="3.30.40.10">
    <property type="entry name" value="Zinc/RING finger domain, C3HC4 (zinc finger)"/>
    <property type="match status" value="1"/>
</dbReference>
<name>A0A813T1P1_ADIRI</name>
<evidence type="ECO:0000313" key="23">
    <source>
        <dbReference type="EMBL" id="CAF0808358.1"/>
    </source>
</evidence>
<dbReference type="GO" id="GO:0006096">
    <property type="term" value="P:glycolytic process"/>
    <property type="evidence" value="ECO:0007669"/>
    <property type="project" value="UniProtKB-KW"/>
</dbReference>
<evidence type="ECO:0000313" key="24">
    <source>
        <dbReference type="Proteomes" id="UP000663852"/>
    </source>
</evidence>
<keyword evidence="10 21" id="KW-0863">Zinc-finger</keyword>
<reference evidence="23" key="1">
    <citation type="submission" date="2021-02" db="EMBL/GenBank/DDBJ databases">
        <authorList>
            <person name="Nowell W R."/>
        </authorList>
    </citation>
    <scope>NUCLEOTIDE SEQUENCE</scope>
</reference>
<keyword evidence="14" id="KW-1133">Transmembrane helix</keyword>
<sequence>MVHYKEKNKFEAAAKYGDDRVKIWRRAYDIPPPQLEDFSEHNPRNDSKYHYLDKRVLSLTGCLKDTVERALPYCHNSIIPSIRSGQNVLICAHGNFLRTLIKYLDKVPDEEIVELNLPTGKSKEITMNEQMFALRTPQIDANQLDEDFHSYNWEIFSSLFRHSYSHLIHSFKHEFQLFLRLLTSYHTLLSSKSSATIGQQLLQIKYSPSLQTRRQKVLYLSTFAFTYLYEKFLVDYRRLLPFQFIYKLFLFFNFLLFLRQGTYINLFERFVQLKTVHDHPPSLRVLDYTYMKRELIWHTLNETLGTIIPFISSLKARTFMRKHLSGTIMRQLEQTNICSVCDQSIVMPHESMGECKHYFCYVCAYSLIQQSCPICFKEIPNIKPKEFSVG</sequence>
<evidence type="ECO:0000256" key="3">
    <source>
        <dbReference type="ARBA" id="ARBA00006717"/>
    </source>
</evidence>
<comment type="similarity">
    <text evidence="4">Belongs to the pex2/pex10/pex12 family.</text>
</comment>
<dbReference type="PANTHER" id="PTHR48178">
    <property type="entry name" value="PEROXISOME BIOGENESIS FACTOR 2"/>
    <property type="match status" value="1"/>
</dbReference>
<evidence type="ECO:0000256" key="1">
    <source>
        <dbReference type="ARBA" id="ARBA00004585"/>
    </source>
</evidence>
<dbReference type="AlphaFoldDB" id="A0A813T1P1"/>
<evidence type="ECO:0000259" key="22">
    <source>
        <dbReference type="PROSITE" id="PS50089"/>
    </source>
</evidence>
<keyword evidence="13" id="KW-0653">Protein transport</keyword>
<dbReference type="InterPro" id="IPR001841">
    <property type="entry name" value="Znf_RING"/>
</dbReference>
<accession>A0A813T1P1</accession>
<feature type="binding site" evidence="19">
    <location>
        <position position="9"/>
    </location>
    <ligand>
        <name>substrate</name>
    </ligand>
</feature>
<keyword evidence="17" id="KW-0324">Glycolysis</keyword>
<feature type="binding site" evidence="19">
    <location>
        <begin position="94"/>
        <end position="95"/>
    </location>
    <ligand>
        <name>substrate</name>
    </ligand>
</feature>
<evidence type="ECO:0000256" key="11">
    <source>
        <dbReference type="ARBA" id="ARBA00022786"/>
    </source>
</evidence>
<dbReference type="PANTHER" id="PTHR48178:SF1">
    <property type="entry name" value="PEROXISOME BIOGENESIS FACTOR 2"/>
    <property type="match status" value="1"/>
</dbReference>
<evidence type="ECO:0000256" key="7">
    <source>
        <dbReference type="ARBA" id="ARBA00022679"/>
    </source>
</evidence>
<evidence type="ECO:0000256" key="8">
    <source>
        <dbReference type="ARBA" id="ARBA00022692"/>
    </source>
</evidence>
<dbReference type="GO" id="GO:0008270">
    <property type="term" value="F:zinc ion binding"/>
    <property type="evidence" value="ECO:0007669"/>
    <property type="project" value="UniProtKB-KW"/>
</dbReference>
<comment type="pathway">
    <text evidence="2">Protein modification; protein ubiquitination.</text>
</comment>
<dbReference type="GO" id="GO:0016740">
    <property type="term" value="F:transferase activity"/>
    <property type="evidence" value="ECO:0007669"/>
    <property type="project" value="UniProtKB-KW"/>
</dbReference>
<keyword evidence="16" id="KW-0576">Peroxisome</keyword>
<feature type="domain" description="RING-type" evidence="22">
    <location>
        <begin position="338"/>
        <end position="375"/>
    </location>
</feature>
<proteinExistence type="inferred from homology"/>
<evidence type="ECO:0000256" key="10">
    <source>
        <dbReference type="ARBA" id="ARBA00022771"/>
    </source>
</evidence>
<dbReference type="InterPro" id="IPR013078">
    <property type="entry name" value="His_Pase_superF_clade-1"/>
</dbReference>
<dbReference type="GO" id="GO:0016558">
    <property type="term" value="P:protein import into peroxisome matrix"/>
    <property type="evidence" value="ECO:0007669"/>
    <property type="project" value="InterPro"/>
</dbReference>
<evidence type="ECO:0000256" key="20">
    <source>
        <dbReference type="PIRSR" id="PIRSR613078-3"/>
    </source>
</evidence>